<organism evidence="1 2">
    <name type="scientific">Mycena metata</name>
    <dbReference type="NCBI Taxonomy" id="1033252"/>
    <lineage>
        <taxon>Eukaryota</taxon>
        <taxon>Fungi</taxon>
        <taxon>Dikarya</taxon>
        <taxon>Basidiomycota</taxon>
        <taxon>Agaricomycotina</taxon>
        <taxon>Agaricomycetes</taxon>
        <taxon>Agaricomycetidae</taxon>
        <taxon>Agaricales</taxon>
        <taxon>Marasmiineae</taxon>
        <taxon>Mycenaceae</taxon>
        <taxon>Mycena</taxon>
    </lineage>
</organism>
<evidence type="ECO:0000313" key="2">
    <source>
        <dbReference type="Proteomes" id="UP001215598"/>
    </source>
</evidence>
<dbReference type="EMBL" id="JARKIB010000065">
    <property type="protein sequence ID" value="KAJ7750559.1"/>
    <property type="molecule type" value="Genomic_DNA"/>
</dbReference>
<reference evidence="1" key="1">
    <citation type="submission" date="2023-03" db="EMBL/GenBank/DDBJ databases">
        <title>Massive genome expansion in bonnet fungi (Mycena s.s.) driven by repeated elements and novel gene families across ecological guilds.</title>
        <authorList>
            <consortium name="Lawrence Berkeley National Laboratory"/>
            <person name="Harder C.B."/>
            <person name="Miyauchi S."/>
            <person name="Viragh M."/>
            <person name="Kuo A."/>
            <person name="Thoen E."/>
            <person name="Andreopoulos B."/>
            <person name="Lu D."/>
            <person name="Skrede I."/>
            <person name="Drula E."/>
            <person name="Henrissat B."/>
            <person name="Morin E."/>
            <person name="Kohler A."/>
            <person name="Barry K."/>
            <person name="LaButti K."/>
            <person name="Morin E."/>
            <person name="Salamov A."/>
            <person name="Lipzen A."/>
            <person name="Mereny Z."/>
            <person name="Hegedus B."/>
            <person name="Baldrian P."/>
            <person name="Stursova M."/>
            <person name="Weitz H."/>
            <person name="Taylor A."/>
            <person name="Grigoriev I.V."/>
            <person name="Nagy L.G."/>
            <person name="Martin F."/>
            <person name="Kauserud H."/>
        </authorList>
    </citation>
    <scope>NUCLEOTIDE SEQUENCE</scope>
    <source>
        <strain evidence="1">CBHHK182m</strain>
    </source>
</reference>
<gene>
    <name evidence="1" type="ORF">B0H16DRAFT_1460665</name>
</gene>
<protein>
    <submittedName>
        <fullName evidence="1">Uncharacterized protein</fullName>
    </submittedName>
</protein>
<evidence type="ECO:0000313" key="1">
    <source>
        <dbReference type="EMBL" id="KAJ7750559.1"/>
    </source>
</evidence>
<dbReference type="AlphaFoldDB" id="A0AAD7IUE4"/>
<accession>A0AAD7IUE4</accession>
<comment type="caution">
    <text evidence="1">The sequence shown here is derived from an EMBL/GenBank/DDBJ whole genome shotgun (WGS) entry which is preliminary data.</text>
</comment>
<dbReference type="Proteomes" id="UP001215598">
    <property type="component" value="Unassembled WGS sequence"/>
</dbReference>
<sequence>MSSLRLAIQANDAGSIASSSPSGVYPAIYQYPPGGCFREDSRSRVVPRTMQVVQITIVLFTRTKVVFCAPVKPGSRNTVVERGQILSMFPPTSFHEADESTTVVGILDTIPVPREMPWSLEAVQAVRGALYCSVYLDEEGVYQIVDLWGYGSLLVDRDTPIYSPAGWFGAAEVVHIGSAENDGCCRIRRSVRCSVAHRKFRAVGTFNHFRLRKSTAGDD</sequence>
<name>A0AAD7IUE4_9AGAR</name>
<proteinExistence type="predicted"/>
<keyword evidence="2" id="KW-1185">Reference proteome</keyword>